<protein>
    <submittedName>
        <fullName evidence="2">S-layer homology domain-containing protein</fullName>
    </submittedName>
</protein>
<dbReference type="AlphaFoldDB" id="A0A955RKT1"/>
<organism evidence="2 3">
    <name type="scientific">Candidatus Dojkabacteria bacterium</name>
    <dbReference type="NCBI Taxonomy" id="2099670"/>
    <lineage>
        <taxon>Bacteria</taxon>
        <taxon>Candidatus Dojkabacteria</taxon>
    </lineage>
</organism>
<comment type="caution">
    <text evidence="2">The sequence shown here is derived from an EMBL/GenBank/DDBJ whole genome shotgun (WGS) entry which is preliminary data.</text>
</comment>
<dbReference type="EMBL" id="JAGQLH010000038">
    <property type="protein sequence ID" value="MCA9385708.1"/>
    <property type="molecule type" value="Genomic_DNA"/>
</dbReference>
<evidence type="ECO:0000313" key="2">
    <source>
        <dbReference type="EMBL" id="MCA9385708.1"/>
    </source>
</evidence>
<reference evidence="2" key="1">
    <citation type="submission" date="2020-04" db="EMBL/GenBank/DDBJ databases">
        <authorList>
            <person name="Zhang T."/>
        </authorList>
    </citation>
    <scope>NUCLEOTIDE SEQUENCE</scope>
    <source>
        <strain evidence="2">HKST-UBA11</strain>
    </source>
</reference>
<sequence length="792" mass="89018">MKAKVKLLLCILSTLSVLGILFWSHGETQSNAISEPQLVLSDTDFILSVEEAVHSYTDENFAPTSYEIQEPQLFGSWAIFSVVATSEDCFIDSASSFSCYTNALGYHDGGNWDTALAGSTKFSEMIQTVPNTILTERAKAALDPNAPFEVWESYHHLPFPDWKYSVGRTFNSWHGAGYHDDPNDSIPDDPNFEQYDPGNNNLDFVMTGGDITEHWILSTASGTVLNVCTDEYTQNIRIRHDDGLILDYFHAEVGTVPERISVGARVVSGEFLGIGRKGSIFENATPRPKCGVMTQGDTTSHVHLKVFRPHASSTYGNAPGFYTFDGWTIQFKEEYLPTYEPEEGEDPELPHEACLDNDDSGEKICNGSSTKLTSRNKAAICDDVSADIPFNQCWLNTIVLPVDHGHNQGYIETFSNHMDQGGLPVGKVRPDSVGLTTGNYLYDDSTDRLFLEVFWLEQSYEILWDDRPINPITGAQYSHRDSVWVNQADIREVKESIFSDVSPAMPEYRYVIIAEKVGALQGYSDKTFNGQYTLNRGQWALVLFRLQMVYEEGQARNPRCEDIGLTGPGDCGTLTERSFPDIFVFNTTTGDGLESIAIEWLGRGRTDYKGDVIRIFKGYSDGTFKRNLLITRAEFATTLDKTLRLFQEYEGQEIPNCHVAFSDVDLDNPHREYILELCGLKIMIGDCVDKFNPDLNIRRMEIARASSLAFLMVYDWDIVEYIGGVDYPPGLYCNDPKFDRSGSYRPENIDSTFPNALQLPEVLFQLRGDEIGSVEEMSGIQRNNLFLPIINR</sequence>
<evidence type="ECO:0000259" key="1">
    <source>
        <dbReference type="PROSITE" id="PS51272"/>
    </source>
</evidence>
<name>A0A955RKT1_9BACT</name>
<feature type="domain" description="SLH" evidence="1">
    <location>
        <begin position="580"/>
        <end position="653"/>
    </location>
</feature>
<feature type="domain" description="SLH" evidence="1">
    <location>
        <begin position="494"/>
        <end position="557"/>
    </location>
</feature>
<dbReference type="Proteomes" id="UP000754563">
    <property type="component" value="Unassembled WGS sequence"/>
</dbReference>
<proteinExistence type="predicted"/>
<dbReference type="Gene3D" id="2.70.70.10">
    <property type="entry name" value="Glucose Permease (Domain IIA)"/>
    <property type="match status" value="1"/>
</dbReference>
<evidence type="ECO:0000313" key="3">
    <source>
        <dbReference type="Proteomes" id="UP000754563"/>
    </source>
</evidence>
<accession>A0A955RKT1</accession>
<dbReference type="InterPro" id="IPR011055">
    <property type="entry name" value="Dup_hybrid_motif"/>
</dbReference>
<reference evidence="2" key="2">
    <citation type="journal article" date="2021" name="Microbiome">
        <title>Successional dynamics and alternative stable states in a saline activated sludge microbial community over 9 years.</title>
        <authorList>
            <person name="Wang Y."/>
            <person name="Ye J."/>
            <person name="Ju F."/>
            <person name="Liu L."/>
            <person name="Boyd J.A."/>
            <person name="Deng Y."/>
            <person name="Parks D.H."/>
            <person name="Jiang X."/>
            <person name="Yin X."/>
            <person name="Woodcroft B.J."/>
            <person name="Tyson G.W."/>
            <person name="Hugenholtz P."/>
            <person name="Polz M.F."/>
            <person name="Zhang T."/>
        </authorList>
    </citation>
    <scope>NUCLEOTIDE SEQUENCE</scope>
    <source>
        <strain evidence="2">HKST-UBA11</strain>
    </source>
</reference>
<dbReference type="PROSITE" id="PS51272">
    <property type="entry name" value="SLH"/>
    <property type="match status" value="2"/>
</dbReference>
<dbReference type="Pfam" id="PF00395">
    <property type="entry name" value="SLH"/>
    <property type="match status" value="2"/>
</dbReference>
<gene>
    <name evidence="2" type="ORF">KC717_03605</name>
</gene>
<dbReference type="InterPro" id="IPR001119">
    <property type="entry name" value="SLH_dom"/>
</dbReference>